<dbReference type="InterPro" id="IPR029266">
    <property type="entry name" value="FAM217"/>
</dbReference>
<dbReference type="AlphaFoldDB" id="K7FMD0"/>
<feature type="region of interest" description="Disordered" evidence="1">
    <location>
        <begin position="17"/>
        <end position="36"/>
    </location>
</feature>
<feature type="compositionally biased region" description="Low complexity" evidence="1">
    <location>
        <begin position="22"/>
        <end position="32"/>
    </location>
</feature>
<reference evidence="2" key="4">
    <citation type="submission" date="2025-09" db="UniProtKB">
        <authorList>
            <consortium name="Ensembl"/>
        </authorList>
    </citation>
    <scope>IDENTIFICATION</scope>
</reference>
<dbReference type="EMBL" id="AGCU01200296">
    <property type="status" value="NOT_ANNOTATED_CDS"/>
    <property type="molecule type" value="Genomic_DNA"/>
</dbReference>
<evidence type="ECO:0000313" key="2">
    <source>
        <dbReference type="Ensembl" id="ENSPSIP00000009190.1"/>
    </source>
</evidence>
<dbReference type="Ensembl" id="ENSPSIT00000009236.1">
    <property type="protein sequence ID" value="ENSPSIP00000009190.1"/>
    <property type="gene ID" value="ENSPSIG00000008371.1"/>
</dbReference>
<dbReference type="HOGENOM" id="CLU_026138_0_0_1"/>
<reference evidence="2" key="3">
    <citation type="submission" date="2025-08" db="UniProtKB">
        <authorList>
            <consortium name="Ensembl"/>
        </authorList>
    </citation>
    <scope>IDENTIFICATION</scope>
</reference>
<evidence type="ECO:0000256" key="1">
    <source>
        <dbReference type="SAM" id="MobiDB-lite"/>
    </source>
</evidence>
<evidence type="ECO:0000313" key="3">
    <source>
        <dbReference type="Proteomes" id="UP000007267"/>
    </source>
</evidence>
<dbReference type="Pfam" id="PF15344">
    <property type="entry name" value="FAM217"/>
    <property type="match status" value="1"/>
</dbReference>
<protein>
    <submittedName>
        <fullName evidence="2">Family with sequence similarity 217 member A</fullName>
    </submittedName>
</protein>
<reference evidence="3" key="2">
    <citation type="journal article" date="2013" name="Nat. Genet.">
        <title>The draft genomes of soft-shell turtle and green sea turtle yield insights into the development and evolution of the turtle-specific body plan.</title>
        <authorList>
            <person name="Wang Z."/>
            <person name="Pascual-Anaya J."/>
            <person name="Zadissa A."/>
            <person name="Li W."/>
            <person name="Niimura Y."/>
            <person name="Huang Z."/>
            <person name="Li C."/>
            <person name="White S."/>
            <person name="Xiong Z."/>
            <person name="Fang D."/>
            <person name="Wang B."/>
            <person name="Ming Y."/>
            <person name="Chen Y."/>
            <person name="Zheng Y."/>
            <person name="Kuraku S."/>
            <person name="Pignatelli M."/>
            <person name="Herrero J."/>
            <person name="Beal K."/>
            <person name="Nozawa M."/>
            <person name="Li Q."/>
            <person name="Wang J."/>
            <person name="Zhang H."/>
            <person name="Yu L."/>
            <person name="Shigenobu S."/>
            <person name="Wang J."/>
            <person name="Liu J."/>
            <person name="Flicek P."/>
            <person name="Searle S."/>
            <person name="Wang J."/>
            <person name="Kuratani S."/>
            <person name="Yin Y."/>
            <person name="Aken B."/>
            <person name="Zhang G."/>
            <person name="Irie N."/>
        </authorList>
    </citation>
    <scope>NUCLEOTIDE SEQUENCE [LARGE SCALE GENOMIC DNA]</scope>
    <source>
        <strain evidence="3">Daiwa-1</strain>
    </source>
</reference>
<dbReference type="eggNOG" id="ENOG502SAD6">
    <property type="taxonomic scope" value="Eukaryota"/>
</dbReference>
<gene>
    <name evidence="2" type="primary">FAM217A</name>
</gene>
<accession>K7FMD0</accession>
<proteinExistence type="predicted"/>
<keyword evidence="3" id="KW-1185">Reference proteome</keyword>
<name>K7FMD0_PELSI</name>
<organism evidence="2 3">
    <name type="scientific">Pelodiscus sinensis</name>
    <name type="common">Chinese softshell turtle</name>
    <name type="synonym">Trionyx sinensis</name>
    <dbReference type="NCBI Taxonomy" id="13735"/>
    <lineage>
        <taxon>Eukaryota</taxon>
        <taxon>Metazoa</taxon>
        <taxon>Chordata</taxon>
        <taxon>Craniata</taxon>
        <taxon>Vertebrata</taxon>
        <taxon>Euteleostomi</taxon>
        <taxon>Archelosauria</taxon>
        <taxon>Testudinata</taxon>
        <taxon>Testudines</taxon>
        <taxon>Cryptodira</taxon>
        <taxon>Trionychia</taxon>
        <taxon>Trionychidae</taxon>
        <taxon>Pelodiscus</taxon>
    </lineage>
</organism>
<dbReference type="OMA" id="CSAVENN"/>
<dbReference type="Proteomes" id="UP000007267">
    <property type="component" value="Unassembled WGS sequence"/>
</dbReference>
<reference evidence="3" key="1">
    <citation type="submission" date="2011-10" db="EMBL/GenBank/DDBJ databases">
        <authorList>
            <consortium name="Soft-shell Turtle Genome Consortium"/>
        </authorList>
    </citation>
    <scope>NUCLEOTIDE SEQUENCE [LARGE SCALE GENOMIC DNA]</scope>
    <source>
        <strain evidence="3">Daiwa-1</strain>
    </source>
</reference>
<dbReference type="PANTHER" id="PTHR22145">
    <property type="entry name" value="SI:CH211-266K22.6"/>
    <property type="match status" value="1"/>
</dbReference>
<dbReference type="GeneTree" id="ENSGT00940000154543"/>
<sequence>MPLGIYWTNGDGDFFNTRNENTASDSTPTTESSSDDTVHVSKWNLMLRNSSVENSLLTEASDKPKTEKVNDVLLHYFKDMDLNLRPETLQNIGKASSKHQNEVFPYPDFLPPPFNNLDLQKLAISKWDDWKVFFNPPPEKSVMKLISRLLEIERMQHLTILKEKTRDLTVSPSVMLGNRPSSTKSMHHLKQSRLSDPSCLQTAFNGEYQEKNKSSYSGCCMHECNSSKWEQCQNCKWSARSSSIKSSFTKHLRASCDAFKSSKAPIILNSSNMLLRRSSSCCVAAPRIQSTVKLTSQKILPPGIAVTSLYPDKDNSKYKQPRTKKKLYRKNVVTSKKIPFSISASPC</sequence>
<dbReference type="PANTHER" id="PTHR22145:SF4">
    <property type="entry name" value="PROTEIN FAM217A"/>
    <property type="match status" value="1"/>
</dbReference>